<dbReference type="EMBL" id="AZBU02000010">
    <property type="protein sequence ID" value="TKR62743.1"/>
    <property type="molecule type" value="Genomic_DNA"/>
</dbReference>
<gene>
    <name evidence="1" type="ORF">L596_026662</name>
</gene>
<reference evidence="1 2" key="2">
    <citation type="journal article" date="2019" name="G3 (Bethesda)">
        <title>Hybrid Assembly of the Genome of the Entomopathogenic Nematode Steinernema carpocapsae Identifies the X-Chromosome.</title>
        <authorList>
            <person name="Serra L."/>
            <person name="Macchietto M."/>
            <person name="Macias-Munoz A."/>
            <person name="McGill C.J."/>
            <person name="Rodriguez I.M."/>
            <person name="Rodriguez B."/>
            <person name="Murad R."/>
            <person name="Mortazavi A."/>
        </authorList>
    </citation>
    <scope>NUCLEOTIDE SEQUENCE [LARGE SCALE GENOMIC DNA]</scope>
    <source>
        <strain evidence="1 2">ALL</strain>
    </source>
</reference>
<keyword evidence="2" id="KW-1185">Reference proteome</keyword>
<evidence type="ECO:0000313" key="2">
    <source>
        <dbReference type="Proteomes" id="UP000298663"/>
    </source>
</evidence>
<comment type="caution">
    <text evidence="1">The sequence shown here is derived from an EMBL/GenBank/DDBJ whole genome shotgun (WGS) entry which is preliminary data.</text>
</comment>
<dbReference type="AlphaFoldDB" id="A0A4U5M2Z9"/>
<reference evidence="1 2" key="1">
    <citation type="journal article" date="2015" name="Genome Biol.">
        <title>Comparative genomics of Steinernema reveals deeply conserved gene regulatory networks.</title>
        <authorList>
            <person name="Dillman A.R."/>
            <person name="Macchietto M."/>
            <person name="Porter C.F."/>
            <person name="Rogers A."/>
            <person name="Williams B."/>
            <person name="Antoshechkin I."/>
            <person name="Lee M.M."/>
            <person name="Goodwin Z."/>
            <person name="Lu X."/>
            <person name="Lewis E.E."/>
            <person name="Goodrich-Blair H."/>
            <person name="Stock S.P."/>
            <person name="Adams B.J."/>
            <person name="Sternberg P.W."/>
            <person name="Mortazavi A."/>
        </authorList>
    </citation>
    <scope>NUCLEOTIDE SEQUENCE [LARGE SCALE GENOMIC DNA]</scope>
    <source>
        <strain evidence="1 2">ALL</strain>
    </source>
</reference>
<name>A0A4U5M2Z9_STECR</name>
<accession>A0A4U5M2Z9</accession>
<sequence>MLELFYTDDNPSEPMSYKAPIPTVLFVFLKAAFTSCSPENTTPTQCFQRLNTNKENFSKFVSPFRLP</sequence>
<organism evidence="1 2">
    <name type="scientific">Steinernema carpocapsae</name>
    <name type="common">Entomopathogenic nematode</name>
    <dbReference type="NCBI Taxonomy" id="34508"/>
    <lineage>
        <taxon>Eukaryota</taxon>
        <taxon>Metazoa</taxon>
        <taxon>Ecdysozoa</taxon>
        <taxon>Nematoda</taxon>
        <taxon>Chromadorea</taxon>
        <taxon>Rhabditida</taxon>
        <taxon>Tylenchina</taxon>
        <taxon>Panagrolaimomorpha</taxon>
        <taxon>Strongyloidoidea</taxon>
        <taxon>Steinernematidae</taxon>
        <taxon>Steinernema</taxon>
    </lineage>
</organism>
<protein>
    <submittedName>
        <fullName evidence="1">Uncharacterized protein</fullName>
    </submittedName>
</protein>
<proteinExistence type="predicted"/>
<dbReference type="Proteomes" id="UP000298663">
    <property type="component" value="Unassembled WGS sequence"/>
</dbReference>
<evidence type="ECO:0000313" key="1">
    <source>
        <dbReference type="EMBL" id="TKR62743.1"/>
    </source>
</evidence>